<evidence type="ECO:0000256" key="5">
    <source>
        <dbReference type="SAM" id="MobiDB-lite"/>
    </source>
</evidence>
<dbReference type="EMBL" id="JAQOUE010000002">
    <property type="protein sequence ID" value="MDT7043880.1"/>
    <property type="molecule type" value="Genomic_DNA"/>
</dbReference>
<evidence type="ECO:0000259" key="6">
    <source>
        <dbReference type="PROSITE" id="PS50975"/>
    </source>
</evidence>
<keyword evidence="3 4" id="KW-0067">ATP-binding</keyword>
<dbReference type="Gene3D" id="3.30.470.20">
    <property type="entry name" value="ATP-grasp fold, B domain"/>
    <property type="match status" value="1"/>
</dbReference>
<dbReference type="InterPro" id="IPR011761">
    <property type="entry name" value="ATP-grasp"/>
</dbReference>
<comment type="caution">
    <text evidence="7">The sequence shown here is derived from an EMBL/GenBank/DDBJ whole genome shotgun (WGS) entry which is preliminary data.</text>
</comment>
<dbReference type="PANTHER" id="PTHR43585:SF2">
    <property type="entry name" value="ATP-GRASP ENZYME FSQD"/>
    <property type="match status" value="1"/>
</dbReference>
<evidence type="ECO:0000313" key="7">
    <source>
        <dbReference type="EMBL" id="MDT7043880.1"/>
    </source>
</evidence>
<reference evidence="7 8" key="1">
    <citation type="journal article" date="2023" name="ISME J.">
        <title>Cultivation and genomic characterization of novel and ubiquitous marine nitrite-oxidizing bacteria from the Nitrospirales.</title>
        <authorList>
            <person name="Mueller A.J."/>
            <person name="Daebeler A."/>
            <person name="Herbold C.W."/>
            <person name="Kirkegaard R.H."/>
            <person name="Daims H."/>
        </authorList>
    </citation>
    <scope>NUCLEOTIDE SEQUENCE [LARGE SCALE GENOMIC DNA]</scope>
    <source>
        <strain evidence="7 8">EB</strain>
    </source>
</reference>
<keyword evidence="8" id="KW-1185">Reference proteome</keyword>
<evidence type="ECO:0000313" key="8">
    <source>
        <dbReference type="Proteomes" id="UP001250932"/>
    </source>
</evidence>
<organism evidence="7 8">
    <name type="scientific">Candidatus Nitronereus thalassa</name>
    <dbReference type="NCBI Taxonomy" id="3020898"/>
    <lineage>
        <taxon>Bacteria</taxon>
        <taxon>Pseudomonadati</taxon>
        <taxon>Nitrospirota</taxon>
        <taxon>Nitrospiria</taxon>
        <taxon>Nitrospirales</taxon>
        <taxon>Nitrospiraceae</taxon>
        <taxon>Candidatus Nitronereus</taxon>
    </lineage>
</organism>
<evidence type="ECO:0000256" key="3">
    <source>
        <dbReference type="ARBA" id="ARBA00022840"/>
    </source>
</evidence>
<evidence type="ECO:0000256" key="2">
    <source>
        <dbReference type="ARBA" id="ARBA00022741"/>
    </source>
</evidence>
<dbReference type="PANTHER" id="PTHR43585">
    <property type="entry name" value="FUMIPYRROLE BIOSYNTHESIS PROTEIN C"/>
    <property type="match status" value="1"/>
</dbReference>
<feature type="compositionally biased region" description="Basic residues" evidence="5">
    <location>
        <begin position="1"/>
        <end position="11"/>
    </location>
</feature>
<keyword evidence="1" id="KW-0436">Ligase</keyword>
<proteinExistence type="predicted"/>
<gene>
    <name evidence="7" type="ORF">PPG34_16130</name>
</gene>
<dbReference type="Proteomes" id="UP001250932">
    <property type="component" value="Unassembled WGS sequence"/>
</dbReference>
<dbReference type="SUPFAM" id="SSF56059">
    <property type="entry name" value="Glutathione synthetase ATP-binding domain-like"/>
    <property type="match status" value="1"/>
</dbReference>
<feature type="domain" description="ATP-grasp" evidence="6">
    <location>
        <begin position="171"/>
        <end position="364"/>
    </location>
</feature>
<name>A0ABU3KBJ8_9BACT</name>
<evidence type="ECO:0000256" key="1">
    <source>
        <dbReference type="ARBA" id="ARBA00022598"/>
    </source>
</evidence>
<accession>A0ABU3KBJ8</accession>
<dbReference type="PROSITE" id="PS50975">
    <property type="entry name" value="ATP_GRASP"/>
    <property type="match status" value="1"/>
</dbReference>
<feature type="compositionally biased region" description="Basic residues" evidence="5">
    <location>
        <begin position="35"/>
        <end position="49"/>
    </location>
</feature>
<protein>
    <submittedName>
        <fullName evidence="7">ATP-grasp domain-containing protein</fullName>
    </submittedName>
</protein>
<feature type="region of interest" description="Disordered" evidence="5">
    <location>
        <begin position="1"/>
        <end position="62"/>
    </location>
</feature>
<keyword evidence="2 4" id="KW-0547">Nucleotide-binding</keyword>
<evidence type="ECO:0000256" key="4">
    <source>
        <dbReference type="PROSITE-ProRule" id="PRU00409"/>
    </source>
</evidence>
<sequence length="463" mass="52628">MAKKAPKKKKPSGGNKPAAAKKKAISKKVLSAKKSPNKKKPTIKKKSAISKKTPDVKKKPTTKRAPVALLGYSLETMEAAKEHNIPFVAVVPEGFDIALKEDGVDCTTWDFYMRNQNSERLHEKLVERGVSHAVPLYEETVEWAGQLNTLLLKDPRAFQRALLFRDKAMMKRNAQMNGIRVGVFEEIRTPEEALAFFEDINEARLRLDEEVPEPVHLKPLSAAGSVGHVFVRTREDITSLPDDAFPCLAESHLAGQEFSVEAFIHQGKIEFMNITEYVHLGYSQIVPETPKLTKQRPKIRKAIEKLIKAFGITNGMIHPEYFLDHEGELHFGEVANRVPGGHIFELIQKAHGFNPYAALLLCSDPNTTKRQLDRFFPKERDHKIFAANLMVYPRKATVHQLAFPEELENHSYFDRHTMFEPVTPKVAERVGFGNHYGTVFLAGEDPEILRELVQKYEDYDFYE</sequence>
<dbReference type="Pfam" id="PF13535">
    <property type="entry name" value="ATP-grasp_4"/>
    <property type="match status" value="1"/>
</dbReference>
<dbReference type="InterPro" id="IPR052032">
    <property type="entry name" value="ATP-dep_AA_Ligase"/>
</dbReference>
<dbReference type="RefSeq" id="WP_313834466.1">
    <property type="nucleotide sequence ID" value="NZ_JAQOUE010000002.1"/>
</dbReference>